<dbReference type="PROSITE" id="PS50878">
    <property type="entry name" value="RT_POL"/>
    <property type="match status" value="1"/>
</dbReference>
<evidence type="ECO:0000313" key="3">
    <source>
        <dbReference type="Proteomes" id="UP001162483"/>
    </source>
</evidence>
<sequence>SAVLAVWEALERCGTEGWGKYLLTLDQAKAFDRVDHEYLWLLLDKCGLDGRFIGWLKTLYSGAESFMLVNGWIGQSFEVGSGVRQGCPLSPLLYAFAVDPFVRRLDGVALGGVPVGIPGEPPLRVIAYADDISVFVSGAEEAQVVVSEIEQYSEVSGSKVNQDKSEVLWLGGEGDRFSLPGAPAGS</sequence>
<dbReference type="InterPro" id="IPR000477">
    <property type="entry name" value="RT_dom"/>
</dbReference>
<dbReference type="InterPro" id="IPR043502">
    <property type="entry name" value="DNA/RNA_pol_sf"/>
</dbReference>
<keyword evidence="3" id="KW-1185">Reference proteome</keyword>
<dbReference type="Proteomes" id="UP001162483">
    <property type="component" value="Unassembled WGS sequence"/>
</dbReference>
<gene>
    <name evidence="2" type="ORF">SPARVUS_LOCUS16343805</name>
</gene>
<dbReference type="PANTHER" id="PTHR19446">
    <property type="entry name" value="REVERSE TRANSCRIPTASES"/>
    <property type="match status" value="1"/>
</dbReference>
<dbReference type="Pfam" id="PF00078">
    <property type="entry name" value="RVT_1"/>
    <property type="match status" value="1"/>
</dbReference>
<accession>A0ABN9HM10</accession>
<evidence type="ECO:0000259" key="1">
    <source>
        <dbReference type="PROSITE" id="PS50878"/>
    </source>
</evidence>
<dbReference type="SUPFAM" id="SSF56672">
    <property type="entry name" value="DNA/RNA polymerases"/>
    <property type="match status" value="1"/>
</dbReference>
<feature type="domain" description="Reverse transcriptase" evidence="1">
    <location>
        <begin position="1"/>
        <end position="184"/>
    </location>
</feature>
<reference evidence="2" key="1">
    <citation type="submission" date="2023-05" db="EMBL/GenBank/DDBJ databases">
        <authorList>
            <person name="Stuckert A."/>
        </authorList>
    </citation>
    <scope>NUCLEOTIDE SEQUENCE</scope>
</reference>
<dbReference type="CDD" id="cd01650">
    <property type="entry name" value="RT_nLTR_like"/>
    <property type="match status" value="1"/>
</dbReference>
<comment type="caution">
    <text evidence="2">The sequence shown here is derived from an EMBL/GenBank/DDBJ whole genome shotgun (WGS) entry which is preliminary data.</text>
</comment>
<organism evidence="2 3">
    <name type="scientific">Staurois parvus</name>
    <dbReference type="NCBI Taxonomy" id="386267"/>
    <lineage>
        <taxon>Eukaryota</taxon>
        <taxon>Metazoa</taxon>
        <taxon>Chordata</taxon>
        <taxon>Craniata</taxon>
        <taxon>Vertebrata</taxon>
        <taxon>Euteleostomi</taxon>
        <taxon>Amphibia</taxon>
        <taxon>Batrachia</taxon>
        <taxon>Anura</taxon>
        <taxon>Neobatrachia</taxon>
        <taxon>Ranoidea</taxon>
        <taxon>Ranidae</taxon>
        <taxon>Staurois</taxon>
    </lineage>
</organism>
<name>A0ABN9HM10_9NEOB</name>
<feature type="non-terminal residue" evidence="2">
    <location>
        <position position="1"/>
    </location>
</feature>
<evidence type="ECO:0000313" key="2">
    <source>
        <dbReference type="EMBL" id="CAI9622827.1"/>
    </source>
</evidence>
<proteinExistence type="predicted"/>
<protein>
    <recommendedName>
        <fullName evidence="1">Reverse transcriptase domain-containing protein</fullName>
    </recommendedName>
</protein>
<dbReference type="EMBL" id="CATNWA010021469">
    <property type="protein sequence ID" value="CAI9622827.1"/>
    <property type="molecule type" value="Genomic_DNA"/>
</dbReference>